<evidence type="ECO:0000313" key="2">
    <source>
        <dbReference type="Proteomes" id="UP001241747"/>
    </source>
</evidence>
<gene>
    <name evidence="1" type="ORF">QOZ94_002808</name>
</gene>
<keyword evidence="2" id="KW-1185">Reference proteome</keyword>
<name>A0ABU0LFT0_XANAG</name>
<protein>
    <submittedName>
        <fullName evidence="1">Uncharacterized protein</fullName>
    </submittedName>
</protein>
<dbReference type="Proteomes" id="UP001241747">
    <property type="component" value="Unassembled WGS sequence"/>
</dbReference>
<proteinExistence type="predicted"/>
<comment type="caution">
    <text evidence="1">The sequence shown here is derived from an EMBL/GenBank/DDBJ whole genome shotgun (WGS) entry which is preliminary data.</text>
</comment>
<dbReference type="RefSeq" id="WP_237343900.1">
    <property type="nucleotide sequence ID" value="NZ_JABWGX010000001.1"/>
</dbReference>
<organism evidence="1 2">
    <name type="scientific">Xanthobacter agilis</name>
    <dbReference type="NCBI Taxonomy" id="47492"/>
    <lineage>
        <taxon>Bacteria</taxon>
        <taxon>Pseudomonadati</taxon>
        <taxon>Pseudomonadota</taxon>
        <taxon>Alphaproteobacteria</taxon>
        <taxon>Hyphomicrobiales</taxon>
        <taxon>Xanthobacteraceae</taxon>
        <taxon>Xanthobacter</taxon>
    </lineage>
</organism>
<sequence>MTTDIDNQQERERFEACFRNHHFDGYAHGIAWDAWQARAALDTGTALVGWGLMPAEWVSSVIAAPHISIGAMHDTACACHERGVSSGFGKVGPVACIACEGSPQAPNDPCAVCGKSSRTPFLYVDALAQEIRRVDGNHNLGAGALAEALMPFLSAHAAHPDAREAAEEMREACAIAVRDWINRPNDCEELVGVDPGTGARRCALEARGRDCIFSAQVEAAEEILRRIRALQLPGDKKGEHGEVSSTP</sequence>
<evidence type="ECO:0000313" key="1">
    <source>
        <dbReference type="EMBL" id="MDQ0506004.1"/>
    </source>
</evidence>
<accession>A0ABU0LFT0</accession>
<reference evidence="1 2" key="1">
    <citation type="submission" date="2023-07" db="EMBL/GenBank/DDBJ databases">
        <title>Genomic Encyclopedia of Type Strains, Phase IV (KMG-IV): sequencing the most valuable type-strain genomes for metagenomic binning, comparative biology and taxonomic classification.</title>
        <authorList>
            <person name="Goeker M."/>
        </authorList>
    </citation>
    <scope>NUCLEOTIDE SEQUENCE [LARGE SCALE GENOMIC DNA]</scope>
    <source>
        <strain evidence="1 2">DSM 3770</strain>
    </source>
</reference>
<dbReference type="EMBL" id="JAUSVY010000006">
    <property type="protein sequence ID" value="MDQ0506004.1"/>
    <property type="molecule type" value="Genomic_DNA"/>
</dbReference>